<evidence type="ECO:0000256" key="12">
    <source>
        <dbReference type="PIRSR" id="PIRSR604793-1"/>
    </source>
</evidence>
<proteinExistence type="inferred from homology"/>
<evidence type="ECO:0000313" key="15">
    <source>
        <dbReference type="EMBL" id="OHA50142.1"/>
    </source>
</evidence>
<feature type="domain" description="Desulfoferrodoxin ferrous iron-binding" evidence="13">
    <location>
        <begin position="42"/>
        <end position="124"/>
    </location>
</feature>
<dbReference type="InterPro" id="IPR004793">
    <property type="entry name" value="Desulfoferrodoxin_rbo"/>
</dbReference>
<comment type="cofactor">
    <cofactor evidence="12">
        <name>Fe(3+)</name>
        <dbReference type="ChEBI" id="CHEBI:29034"/>
    </cofactor>
    <text evidence="12">Binds 1 Fe(3+) ion per subunit. The iron ion 1 is coordinated via 4 cysteine residues.</text>
</comment>
<dbReference type="Pfam" id="PF01880">
    <property type="entry name" value="Desulfoferrodox"/>
    <property type="match status" value="1"/>
</dbReference>
<evidence type="ECO:0000256" key="7">
    <source>
        <dbReference type="ARBA" id="ARBA00022982"/>
    </source>
</evidence>
<evidence type="ECO:0000259" key="14">
    <source>
        <dbReference type="Pfam" id="PF06397"/>
    </source>
</evidence>
<evidence type="ECO:0000259" key="13">
    <source>
        <dbReference type="Pfam" id="PF01880"/>
    </source>
</evidence>
<dbReference type="EMBL" id="MHSU01000023">
    <property type="protein sequence ID" value="OHA50142.1"/>
    <property type="molecule type" value="Genomic_DNA"/>
</dbReference>
<gene>
    <name evidence="15" type="ORF">A2W59_02665</name>
</gene>
<dbReference type="GO" id="GO:0050605">
    <property type="term" value="F:superoxide reductase activity"/>
    <property type="evidence" value="ECO:0007669"/>
    <property type="project" value="UniProtKB-EC"/>
</dbReference>
<evidence type="ECO:0000256" key="11">
    <source>
        <dbReference type="ARBA" id="ARBA00047448"/>
    </source>
</evidence>
<dbReference type="Proteomes" id="UP000178646">
    <property type="component" value="Unassembled WGS sequence"/>
</dbReference>
<reference evidence="15 16" key="1">
    <citation type="journal article" date="2016" name="Nat. Commun.">
        <title>Thousands of microbial genomes shed light on interconnected biogeochemical processes in an aquifer system.</title>
        <authorList>
            <person name="Anantharaman K."/>
            <person name="Brown C.T."/>
            <person name="Hug L.A."/>
            <person name="Sharon I."/>
            <person name="Castelle C.J."/>
            <person name="Probst A.J."/>
            <person name="Thomas B.C."/>
            <person name="Singh A."/>
            <person name="Wilkins M.J."/>
            <person name="Karaoz U."/>
            <person name="Brodie E.L."/>
            <person name="Williams K.H."/>
            <person name="Hubbard S.S."/>
            <person name="Banfield J.F."/>
        </authorList>
    </citation>
    <scope>NUCLEOTIDE SEQUENCE [LARGE SCALE GENOMIC DNA]</scope>
</reference>
<feature type="domain" description="Desulfoferrodoxin N-terminal" evidence="14">
    <location>
        <begin position="2"/>
        <end position="37"/>
    </location>
</feature>
<sequence>MTQRYQVYKCKICGGKLEVLVHGGDNLICCGEKMELLENKTEDTGHEKHVPIIEKTDNGIKIKIGSIPHPMEEKHYIEWIEAVWDGRTYIKFLNPGDKPEAEFEIPTMEVLAREHCNIHGLWKSK</sequence>
<dbReference type="GO" id="GO:0005506">
    <property type="term" value="F:iron ion binding"/>
    <property type="evidence" value="ECO:0007669"/>
    <property type="project" value="InterPro"/>
</dbReference>
<evidence type="ECO:0000313" key="16">
    <source>
        <dbReference type="Proteomes" id="UP000178646"/>
    </source>
</evidence>
<evidence type="ECO:0000256" key="6">
    <source>
        <dbReference type="ARBA" id="ARBA00022723"/>
    </source>
</evidence>
<dbReference type="Pfam" id="PF06397">
    <property type="entry name" value="Desulfoferrod_N"/>
    <property type="match status" value="1"/>
</dbReference>
<evidence type="ECO:0000256" key="8">
    <source>
        <dbReference type="ARBA" id="ARBA00023004"/>
    </source>
</evidence>
<evidence type="ECO:0000256" key="10">
    <source>
        <dbReference type="ARBA" id="ARBA00031398"/>
    </source>
</evidence>
<dbReference type="InterPro" id="IPR036073">
    <property type="entry name" value="Desulfoferrodoxin_Fe-bd_dom_sf"/>
</dbReference>
<dbReference type="GO" id="GO:0019430">
    <property type="term" value="P:removal of superoxide radicals"/>
    <property type="evidence" value="ECO:0007669"/>
    <property type="project" value="InterPro"/>
</dbReference>
<dbReference type="NCBIfam" id="TIGR00332">
    <property type="entry name" value="neela_ferrous"/>
    <property type="match status" value="1"/>
</dbReference>
<evidence type="ECO:0000256" key="3">
    <source>
        <dbReference type="ARBA" id="ARBA00012679"/>
    </source>
</evidence>
<dbReference type="CDD" id="cd00974">
    <property type="entry name" value="DSRD"/>
    <property type="match status" value="1"/>
</dbReference>
<dbReference type="SUPFAM" id="SSF57802">
    <property type="entry name" value="Rubredoxin-like"/>
    <property type="match status" value="1"/>
</dbReference>
<comment type="similarity">
    <text evidence="2">Belongs to the desulfoferrodoxin family.</text>
</comment>
<comment type="cofactor">
    <cofactor evidence="1">
        <name>Cu(2+)</name>
        <dbReference type="ChEBI" id="CHEBI:29036"/>
    </cofactor>
</comment>
<comment type="catalytic activity">
    <reaction evidence="11">
        <text>reduced [rubredoxin] + superoxide + 2 H(+) = oxidized [rubredoxin] + H2O2</text>
        <dbReference type="Rhea" id="RHEA:21324"/>
        <dbReference type="Rhea" id="RHEA-COMP:10302"/>
        <dbReference type="Rhea" id="RHEA-COMP:10303"/>
        <dbReference type="ChEBI" id="CHEBI:15378"/>
        <dbReference type="ChEBI" id="CHEBI:16240"/>
        <dbReference type="ChEBI" id="CHEBI:18421"/>
        <dbReference type="ChEBI" id="CHEBI:29033"/>
        <dbReference type="ChEBI" id="CHEBI:29034"/>
        <dbReference type="EC" id="1.15.1.2"/>
    </reaction>
</comment>
<dbReference type="NCBIfam" id="TIGR00320">
    <property type="entry name" value="dfx_rbo"/>
    <property type="match status" value="1"/>
</dbReference>
<evidence type="ECO:0000256" key="4">
    <source>
        <dbReference type="ARBA" id="ARBA00014839"/>
    </source>
</evidence>
<dbReference type="PANTHER" id="PTHR36541:SF1">
    <property type="entry name" value="SUPEROXIDE REDUCTASE-RELATED"/>
    <property type="match status" value="1"/>
</dbReference>
<comment type="caution">
    <text evidence="15">The sequence shown here is derived from an EMBL/GenBank/DDBJ whole genome shotgun (WGS) entry which is preliminary data.</text>
</comment>
<dbReference type="PANTHER" id="PTHR36541">
    <property type="entry name" value="SUPEROXIDE REDUCTASE-RELATED"/>
    <property type="match status" value="1"/>
</dbReference>
<feature type="binding site" evidence="12">
    <location>
        <position position="75"/>
    </location>
    <ligand>
        <name>Fe cation</name>
        <dbReference type="ChEBI" id="CHEBI:24875"/>
        <label>2</label>
        <note>catalytic</note>
    </ligand>
</feature>
<evidence type="ECO:0000256" key="9">
    <source>
        <dbReference type="ARBA" id="ARBA00024690"/>
    </source>
</evidence>
<evidence type="ECO:0000256" key="1">
    <source>
        <dbReference type="ARBA" id="ARBA00001973"/>
    </source>
</evidence>
<keyword evidence="8 12" id="KW-0408">Iron</keyword>
<feature type="binding site" evidence="12">
    <location>
        <position position="69"/>
    </location>
    <ligand>
        <name>Fe cation</name>
        <dbReference type="ChEBI" id="CHEBI:24875"/>
        <label>2</label>
        <note>catalytic</note>
    </ligand>
</feature>
<feature type="binding site" evidence="12">
    <location>
        <position position="30"/>
    </location>
    <ligand>
        <name>Fe cation</name>
        <dbReference type="ChEBI" id="CHEBI:24875"/>
        <label>1</label>
    </ligand>
</feature>
<dbReference type="NCBIfam" id="TIGR00319">
    <property type="entry name" value="desulf_FeS4"/>
    <property type="match status" value="1"/>
</dbReference>
<feature type="binding site" evidence="12">
    <location>
        <position position="10"/>
    </location>
    <ligand>
        <name>Fe cation</name>
        <dbReference type="ChEBI" id="CHEBI:24875"/>
        <label>1</label>
    </ligand>
</feature>
<comment type="cofactor">
    <cofactor evidence="12">
        <name>Fe(2+)</name>
        <dbReference type="ChEBI" id="CHEBI:29033"/>
    </cofactor>
    <text evidence="12">Binds 1 Fe(2+) ion per subunit. The iron ion 2 is coordinated via four histidines and one cysteine residue.</text>
</comment>
<evidence type="ECO:0000256" key="5">
    <source>
        <dbReference type="ARBA" id="ARBA00022448"/>
    </source>
</evidence>
<feature type="binding site" evidence="12">
    <location>
        <position position="116"/>
    </location>
    <ligand>
        <name>Fe cation</name>
        <dbReference type="ChEBI" id="CHEBI:24875"/>
        <label>2</label>
        <note>catalytic</note>
    </ligand>
</feature>
<protein>
    <recommendedName>
        <fullName evidence="4">Desulfoferrodoxin</fullName>
        <ecNumber evidence="3">1.15.1.2</ecNumber>
    </recommendedName>
    <alternativeName>
        <fullName evidence="10">Superoxide reductase</fullName>
    </alternativeName>
</protein>
<dbReference type="EC" id="1.15.1.2" evidence="3"/>
<comment type="function">
    <text evidence="9">Catalyzes the one-electron reduction of superoxide anion radical to hydrogen peroxide at a nonheme ferrous iron center. Plays a fundamental role in case of oxidative stress via its superoxide detoxification activity.</text>
</comment>
<accession>A0A1G2PRD3</accession>
<evidence type="ECO:0000256" key="2">
    <source>
        <dbReference type="ARBA" id="ARBA00005941"/>
    </source>
</evidence>
<dbReference type="Gene3D" id="2.20.28.100">
    <property type="entry name" value="Desulphoferrodoxin, N-terminal domain"/>
    <property type="match status" value="1"/>
</dbReference>
<dbReference type="InterPro" id="IPR002742">
    <property type="entry name" value="Desulfoferrodoxin_Fe-bd_dom"/>
</dbReference>
<keyword evidence="5" id="KW-0813">Transport</keyword>
<name>A0A1G2PRD3_9BACT</name>
<feature type="binding site" evidence="12">
    <location>
        <position position="119"/>
    </location>
    <ligand>
        <name>Fe cation</name>
        <dbReference type="ChEBI" id="CHEBI:24875"/>
        <label>2</label>
        <note>catalytic</note>
    </ligand>
</feature>
<feature type="binding site" evidence="12">
    <location>
        <position position="49"/>
    </location>
    <ligand>
        <name>Fe cation</name>
        <dbReference type="ChEBI" id="CHEBI:24875"/>
        <label>2</label>
        <note>catalytic</note>
    </ligand>
</feature>
<keyword evidence="7" id="KW-0249">Electron transport</keyword>
<dbReference type="AlphaFoldDB" id="A0A1G2PRD3"/>
<organism evidence="15 16">
    <name type="scientific">Candidatus Terrybacteria bacterium RIFCSPHIGHO2_02_41_19</name>
    <dbReference type="NCBI Taxonomy" id="1802364"/>
    <lineage>
        <taxon>Bacteria</taxon>
        <taxon>Candidatus Terryibacteriota</taxon>
    </lineage>
</organism>
<feature type="binding site" evidence="12">
    <location>
        <position position="29"/>
    </location>
    <ligand>
        <name>Fe cation</name>
        <dbReference type="ChEBI" id="CHEBI:24875"/>
        <label>1</label>
    </ligand>
</feature>
<feature type="binding site" evidence="12">
    <location>
        <position position="13"/>
    </location>
    <ligand>
        <name>Fe cation</name>
        <dbReference type="ChEBI" id="CHEBI:24875"/>
        <label>1</label>
    </ligand>
</feature>
<dbReference type="SUPFAM" id="SSF49367">
    <property type="entry name" value="Superoxide reductase-like"/>
    <property type="match status" value="1"/>
</dbReference>
<dbReference type="InterPro" id="IPR038094">
    <property type="entry name" value="Desulfoferrodoxin_N_sf"/>
</dbReference>
<dbReference type="Gene3D" id="2.60.40.730">
    <property type="entry name" value="SOR catalytic domain"/>
    <property type="match status" value="1"/>
</dbReference>
<keyword evidence="6 12" id="KW-0479">Metal-binding</keyword>
<dbReference type="CDD" id="cd03171">
    <property type="entry name" value="SORL_Dfx_classI"/>
    <property type="match status" value="1"/>
</dbReference>
<dbReference type="InterPro" id="IPR004462">
    <property type="entry name" value="Desulfoferrodoxin_N"/>
</dbReference>
<dbReference type="InterPro" id="IPR051233">
    <property type="entry name" value="Desulfoferrodoxin_SOR"/>
</dbReference>